<gene>
    <name evidence="1" type="ORF">FZ622_06875</name>
</gene>
<name>A0A5Y9DK45_LISMN</name>
<dbReference type="EMBL" id="AAKCDQ010000001">
    <property type="protein sequence ID" value="ECQ6722637.1"/>
    <property type="molecule type" value="Genomic_DNA"/>
</dbReference>
<evidence type="ECO:0000313" key="1">
    <source>
        <dbReference type="EMBL" id="ECQ6722637.1"/>
    </source>
</evidence>
<comment type="caution">
    <text evidence="1">The sequence shown here is derived from an EMBL/GenBank/DDBJ whole genome shotgun (WGS) entry which is preliminary data.</text>
</comment>
<protein>
    <submittedName>
        <fullName evidence="1">Uncharacterized protein</fullName>
    </submittedName>
</protein>
<sequence length="201" mass="24172">MEKMILKKKTYANFNKEFAKVFNSDNYLPENIFNTKFHNFFVYDMDYFYEETGWEWILQISSNNKVKNLFFTSATEKNSDYTIAEIPTSLNPKQIIEQIDILENESEDKKNIFFLSFNEACLFSNVSNWGLYFVNEFNFVILALEEDFPEQNAFSHLESMTKEKFTKHFQERSVWLEKDNLNFLKEFNKVFFTKNQVIMKP</sequence>
<reference evidence="1" key="1">
    <citation type="submission" date="2019-08" db="EMBL/GenBank/DDBJ databases">
        <authorList>
            <consortium name="GenomeTrakr network: Whole genome sequencing for foodborne pathogen traceback"/>
        </authorList>
    </citation>
    <scope>NUCLEOTIDE SEQUENCE</scope>
    <source>
        <strain evidence="1">AG19-0288</strain>
    </source>
</reference>
<proteinExistence type="predicted"/>
<accession>A0A5Y9DK45</accession>
<dbReference type="AlphaFoldDB" id="A0A5Y9DK45"/>
<organism evidence="1">
    <name type="scientific">Listeria monocytogenes</name>
    <dbReference type="NCBI Taxonomy" id="1639"/>
    <lineage>
        <taxon>Bacteria</taxon>
        <taxon>Bacillati</taxon>
        <taxon>Bacillota</taxon>
        <taxon>Bacilli</taxon>
        <taxon>Bacillales</taxon>
        <taxon>Listeriaceae</taxon>
        <taxon>Listeria</taxon>
    </lineage>
</organism>